<evidence type="ECO:0000313" key="10">
    <source>
        <dbReference type="Proteomes" id="UP000059188"/>
    </source>
</evidence>
<dbReference type="PRINTS" id="PR00134">
    <property type="entry name" value="GLHYDRLASE10"/>
</dbReference>
<comment type="similarity">
    <text evidence="1 6">Belongs to the glycosyl hydrolase 10 (cellulase F) family.</text>
</comment>
<evidence type="ECO:0000256" key="2">
    <source>
        <dbReference type="ARBA" id="ARBA00022801"/>
    </source>
</evidence>
<evidence type="ECO:0000259" key="8">
    <source>
        <dbReference type="PROSITE" id="PS51760"/>
    </source>
</evidence>
<sequence length="333" mass="36024">MRFLMLQMRMSWLTVSPAEAPKSIKSEVGALVFFIVSSYTLTSHLPIFSLLLSNMHFSTATILAVLATTPAVFGQLDAKMKSKGKKYFGTCADSGLLSSSQDAAIIRSDFGQLTPENSAKWDAIEPSRGKFNFGGFDTLVNFAQSNRKLVRGHTFVWHSQLPSWVSNIGDSRTLTSVIQNHITTVGTRYKGKIYAWDVVNEIFNEDGTLRSSVFSRVLGENFVAISFKAARAADPSAKLYINAGGAGGVQAALNALANSGVPEVAITELDIANASGNDYATVVKACLNVPKCVGITVWGVSDKDSWRANSNPLLFNRSYQKKPAYNSVISALS</sequence>
<dbReference type="PANTHER" id="PTHR31490">
    <property type="entry name" value="GLYCOSYL HYDROLASE"/>
    <property type="match status" value="1"/>
</dbReference>
<gene>
    <name evidence="9" type="ORF">RSOLAG1IB_10747</name>
</gene>
<name>A0A0B7G4I5_THACB</name>
<evidence type="ECO:0000256" key="3">
    <source>
        <dbReference type="ARBA" id="ARBA00023277"/>
    </source>
</evidence>
<dbReference type="STRING" id="1108050.A0A0B7G4I5"/>
<keyword evidence="3 6" id="KW-0119">Carbohydrate metabolism</keyword>
<dbReference type="Pfam" id="PF00331">
    <property type="entry name" value="Glyco_hydro_10"/>
    <property type="match status" value="2"/>
</dbReference>
<evidence type="ECO:0000256" key="1">
    <source>
        <dbReference type="ARBA" id="ARBA00007495"/>
    </source>
</evidence>
<keyword evidence="9" id="KW-0858">Xylan degradation</keyword>
<feature type="transmembrane region" description="Helical" evidence="7">
    <location>
        <begin position="28"/>
        <end position="51"/>
    </location>
</feature>
<dbReference type="PROSITE" id="PS51760">
    <property type="entry name" value="GH10_2"/>
    <property type="match status" value="1"/>
</dbReference>
<comment type="catalytic activity">
    <reaction evidence="6">
        <text>Endohydrolysis of (1-&gt;4)-beta-D-xylosidic linkages in xylans.</text>
        <dbReference type="EC" id="3.2.1.8"/>
    </reaction>
</comment>
<feature type="domain" description="GH10" evidence="8">
    <location>
        <begin position="74"/>
        <end position="333"/>
    </location>
</feature>
<dbReference type="EC" id="3.2.1.8" evidence="6"/>
<evidence type="ECO:0000256" key="5">
    <source>
        <dbReference type="ARBA" id="ARBA00023326"/>
    </source>
</evidence>
<dbReference type="EMBL" id="LN679180">
    <property type="protein sequence ID" value="CEL63418.1"/>
    <property type="molecule type" value="Genomic_DNA"/>
</dbReference>
<reference evidence="9 10" key="1">
    <citation type="submission" date="2014-11" db="EMBL/GenBank/DDBJ databases">
        <authorList>
            <person name="Wibberg Daniel"/>
        </authorList>
    </citation>
    <scope>NUCLEOTIDE SEQUENCE [LARGE SCALE GENOMIC DNA]</scope>
    <source>
        <strain evidence="9">Rhizoctonia solani AG1-IB 7/3/14</strain>
    </source>
</reference>
<dbReference type="Gene3D" id="3.20.20.80">
    <property type="entry name" value="Glycosidases"/>
    <property type="match status" value="2"/>
</dbReference>
<evidence type="ECO:0000256" key="7">
    <source>
        <dbReference type="SAM" id="Phobius"/>
    </source>
</evidence>
<proteinExistence type="inferred from homology"/>
<dbReference type="InterPro" id="IPR017853">
    <property type="entry name" value="GH"/>
</dbReference>
<evidence type="ECO:0000256" key="6">
    <source>
        <dbReference type="RuleBase" id="RU361174"/>
    </source>
</evidence>
<organism evidence="9 10">
    <name type="scientific">Thanatephorus cucumeris (strain AG1-IB / isolate 7/3/14)</name>
    <name type="common">Lettuce bottom rot fungus</name>
    <name type="synonym">Rhizoctonia solani</name>
    <dbReference type="NCBI Taxonomy" id="1108050"/>
    <lineage>
        <taxon>Eukaryota</taxon>
        <taxon>Fungi</taxon>
        <taxon>Dikarya</taxon>
        <taxon>Basidiomycota</taxon>
        <taxon>Agaricomycotina</taxon>
        <taxon>Agaricomycetes</taxon>
        <taxon>Cantharellales</taxon>
        <taxon>Ceratobasidiaceae</taxon>
        <taxon>Rhizoctonia</taxon>
        <taxon>Rhizoctonia solani AG-1</taxon>
    </lineage>
</organism>
<keyword evidence="7" id="KW-1133">Transmembrane helix</keyword>
<dbReference type="AlphaFoldDB" id="A0A0B7G4I5"/>
<dbReference type="OrthoDB" id="3055998at2759"/>
<keyword evidence="7" id="KW-0812">Transmembrane</keyword>
<feature type="transmembrane region" description="Helical" evidence="7">
    <location>
        <begin position="57"/>
        <end position="76"/>
    </location>
</feature>
<dbReference type="InterPro" id="IPR044846">
    <property type="entry name" value="GH10"/>
</dbReference>
<accession>A0A0B7G4I5</accession>
<dbReference type="InterPro" id="IPR001000">
    <property type="entry name" value="GH10_dom"/>
</dbReference>
<protein>
    <recommendedName>
        <fullName evidence="6">Beta-xylanase</fullName>
        <ecNumber evidence="6">3.2.1.8</ecNumber>
    </recommendedName>
</protein>
<dbReference type="SMART" id="SM00633">
    <property type="entry name" value="Glyco_10"/>
    <property type="match status" value="1"/>
</dbReference>
<dbReference type="SUPFAM" id="SSF51445">
    <property type="entry name" value="(Trans)glycosidases"/>
    <property type="match status" value="1"/>
</dbReference>
<dbReference type="GO" id="GO:0031176">
    <property type="term" value="F:endo-1,4-beta-xylanase activity"/>
    <property type="evidence" value="ECO:0007669"/>
    <property type="project" value="UniProtKB-EC"/>
</dbReference>
<evidence type="ECO:0000256" key="4">
    <source>
        <dbReference type="ARBA" id="ARBA00023295"/>
    </source>
</evidence>
<evidence type="ECO:0000313" key="9">
    <source>
        <dbReference type="EMBL" id="CEL63418.1"/>
    </source>
</evidence>
<dbReference type="PANTHER" id="PTHR31490:SF76">
    <property type="entry name" value="ENDO-1,4-BETA-XYLANASE C"/>
    <property type="match status" value="1"/>
</dbReference>
<keyword evidence="2 6" id="KW-0378">Hydrolase</keyword>
<keyword evidence="5 6" id="KW-0624">Polysaccharide degradation</keyword>
<keyword evidence="4 6" id="KW-0326">Glycosidase</keyword>
<keyword evidence="7" id="KW-0472">Membrane</keyword>
<dbReference type="Proteomes" id="UP000059188">
    <property type="component" value="Unassembled WGS sequence"/>
</dbReference>
<dbReference type="GO" id="GO:0045493">
    <property type="term" value="P:xylan catabolic process"/>
    <property type="evidence" value="ECO:0007669"/>
    <property type="project" value="UniProtKB-KW"/>
</dbReference>
<keyword evidence="10" id="KW-1185">Reference proteome</keyword>